<dbReference type="InterPro" id="IPR016166">
    <property type="entry name" value="FAD-bd_PCMH"/>
</dbReference>
<evidence type="ECO:0000256" key="12">
    <source>
        <dbReference type="ARBA" id="ARBA00022960"/>
    </source>
</evidence>
<keyword evidence="10 19" id="KW-0274">FAD</keyword>
<evidence type="ECO:0000256" key="10">
    <source>
        <dbReference type="ARBA" id="ARBA00022827"/>
    </source>
</evidence>
<keyword evidence="15 19" id="KW-0131">Cell cycle</keyword>
<dbReference type="NCBIfam" id="TIGR00179">
    <property type="entry name" value="murB"/>
    <property type="match status" value="1"/>
</dbReference>
<dbReference type="InterPro" id="IPR036635">
    <property type="entry name" value="MurB_C_sf"/>
</dbReference>
<keyword evidence="14 19" id="KW-0560">Oxidoreductase</keyword>
<reference evidence="21" key="1">
    <citation type="journal article" name="DNA Res.">
        <title>The physiological potential of anammox bacteria as revealed by their core genome structure.</title>
        <authorList>
            <person name="Okubo T."/>
            <person name="Toyoda A."/>
            <person name="Fukuhara K."/>
            <person name="Uchiyama I."/>
            <person name="Harigaya Y."/>
            <person name="Kuroiwa M."/>
            <person name="Suzuki T."/>
            <person name="Murakami Y."/>
            <person name="Suwa Y."/>
            <person name="Takami H."/>
        </authorList>
    </citation>
    <scope>NUCLEOTIDE SEQUENCE</scope>
    <source>
        <strain evidence="21">317325-3</strain>
    </source>
</reference>
<comment type="cofactor">
    <cofactor evidence="1 19">
        <name>FAD</name>
        <dbReference type="ChEBI" id="CHEBI:57692"/>
    </cofactor>
</comment>
<feature type="active site" description="Proton donor" evidence="19">
    <location>
        <position position="224"/>
    </location>
</feature>
<dbReference type="SUPFAM" id="SSF56194">
    <property type="entry name" value="Uridine diphospho-N-Acetylenolpyruvylglucosamine reductase, MurB, C-terminal domain"/>
    <property type="match status" value="1"/>
</dbReference>
<proteinExistence type="inferred from homology"/>
<comment type="catalytic activity">
    <reaction evidence="18 19">
        <text>UDP-N-acetyl-alpha-D-muramate + NADP(+) = UDP-N-acetyl-3-O-(1-carboxyvinyl)-alpha-D-glucosamine + NADPH + H(+)</text>
        <dbReference type="Rhea" id="RHEA:12248"/>
        <dbReference type="ChEBI" id="CHEBI:15378"/>
        <dbReference type="ChEBI" id="CHEBI:57783"/>
        <dbReference type="ChEBI" id="CHEBI:58349"/>
        <dbReference type="ChEBI" id="CHEBI:68483"/>
        <dbReference type="ChEBI" id="CHEBI:70757"/>
        <dbReference type="EC" id="1.3.1.98"/>
    </reaction>
</comment>
<evidence type="ECO:0000256" key="1">
    <source>
        <dbReference type="ARBA" id="ARBA00001974"/>
    </source>
</evidence>
<feature type="domain" description="FAD-binding PCMH-type" evidence="20">
    <location>
        <begin position="29"/>
        <end position="195"/>
    </location>
</feature>
<dbReference type="UniPathway" id="UPA00219"/>
<evidence type="ECO:0000256" key="9">
    <source>
        <dbReference type="ARBA" id="ARBA00022630"/>
    </source>
</evidence>
<dbReference type="InterPro" id="IPR016167">
    <property type="entry name" value="FAD-bd_PCMH_sub1"/>
</dbReference>
<evidence type="ECO:0000256" key="19">
    <source>
        <dbReference type="HAMAP-Rule" id="MF_00037"/>
    </source>
</evidence>
<evidence type="ECO:0000313" key="22">
    <source>
        <dbReference type="Proteomes" id="UP000662914"/>
    </source>
</evidence>
<dbReference type="GO" id="GO:0071555">
    <property type="term" value="P:cell wall organization"/>
    <property type="evidence" value="ECO:0007669"/>
    <property type="project" value="UniProtKB-KW"/>
</dbReference>
<evidence type="ECO:0000256" key="11">
    <source>
        <dbReference type="ARBA" id="ARBA00022857"/>
    </source>
</evidence>
<dbReference type="Proteomes" id="UP000662914">
    <property type="component" value="Chromosome"/>
</dbReference>
<dbReference type="InterPro" id="IPR011601">
    <property type="entry name" value="MurB_C"/>
</dbReference>
<keyword evidence="8 19" id="KW-0132">Cell division</keyword>
<evidence type="ECO:0000256" key="14">
    <source>
        <dbReference type="ARBA" id="ARBA00023002"/>
    </source>
</evidence>
<dbReference type="GO" id="GO:0051301">
    <property type="term" value="P:cell division"/>
    <property type="evidence" value="ECO:0007669"/>
    <property type="project" value="UniProtKB-KW"/>
</dbReference>
<evidence type="ECO:0000256" key="17">
    <source>
        <dbReference type="ARBA" id="ARBA00031026"/>
    </source>
</evidence>
<evidence type="ECO:0000256" key="8">
    <source>
        <dbReference type="ARBA" id="ARBA00022618"/>
    </source>
</evidence>
<dbReference type="SUPFAM" id="SSF56176">
    <property type="entry name" value="FAD-binding/transporter-associated domain-like"/>
    <property type="match status" value="1"/>
</dbReference>
<gene>
    <name evidence="19" type="primary">murB</name>
    <name evidence="21" type="ORF">DSYM_06580</name>
</gene>
<dbReference type="PROSITE" id="PS51387">
    <property type="entry name" value="FAD_PCMH"/>
    <property type="match status" value="1"/>
</dbReference>
<accession>A0A809QX27</accession>
<dbReference type="GO" id="GO:0008762">
    <property type="term" value="F:UDP-N-acetylmuramate dehydrogenase activity"/>
    <property type="evidence" value="ECO:0007669"/>
    <property type="project" value="UniProtKB-UniRule"/>
</dbReference>
<dbReference type="HAMAP" id="MF_00037">
    <property type="entry name" value="MurB"/>
    <property type="match status" value="1"/>
</dbReference>
<comment type="function">
    <text evidence="2 19">Cell wall formation.</text>
</comment>
<dbReference type="Pfam" id="PF01565">
    <property type="entry name" value="FAD_binding_4"/>
    <property type="match status" value="1"/>
</dbReference>
<dbReference type="KEGG" id="ddz:DSYM_06580"/>
<dbReference type="PANTHER" id="PTHR21071">
    <property type="entry name" value="UDP-N-ACETYLENOLPYRUVOYLGLUCOSAMINE REDUCTASE"/>
    <property type="match status" value="1"/>
</dbReference>
<dbReference type="NCBIfam" id="NF010480">
    <property type="entry name" value="PRK13905.1"/>
    <property type="match status" value="1"/>
</dbReference>
<dbReference type="AlphaFoldDB" id="A0A809QX27"/>
<keyword evidence="11 19" id="KW-0521">NADP</keyword>
<evidence type="ECO:0000256" key="16">
    <source>
        <dbReference type="ARBA" id="ARBA00023316"/>
    </source>
</evidence>
<keyword evidence="9 19" id="KW-0285">Flavoprotein</keyword>
<evidence type="ECO:0000256" key="15">
    <source>
        <dbReference type="ARBA" id="ARBA00023306"/>
    </source>
</evidence>
<dbReference type="Gene3D" id="3.90.78.10">
    <property type="entry name" value="UDP-N-acetylenolpyruvoylglucosamine reductase, C-terminal domain"/>
    <property type="match status" value="1"/>
</dbReference>
<evidence type="ECO:0000256" key="13">
    <source>
        <dbReference type="ARBA" id="ARBA00022984"/>
    </source>
</evidence>
<protein>
    <recommendedName>
        <fullName evidence="6 19">UDP-N-acetylenolpyruvoylglucosamine reductase</fullName>
        <ecNumber evidence="5 19">1.3.1.98</ecNumber>
    </recommendedName>
    <alternativeName>
        <fullName evidence="17 19">UDP-N-acetylmuramate dehydrogenase</fullName>
    </alternativeName>
</protein>
<dbReference type="GO" id="GO:0008360">
    <property type="term" value="P:regulation of cell shape"/>
    <property type="evidence" value="ECO:0007669"/>
    <property type="project" value="UniProtKB-KW"/>
</dbReference>
<dbReference type="Pfam" id="PF02873">
    <property type="entry name" value="MurB_C"/>
    <property type="match status" value="1"/>
</dbReference>
<dbReference type="EMBL" id="AP021857">
    <property type="protein sequence ID" value="BBO19959.1"/>
    <property type="molecule type" value="Genomic_DNA"/>
</dbReference>
<dbReference type="Gene3D" id="3.30.43.10">
    <property type="entry name" value="Uridine Diphospho-n-acetylenolpyruvylglucosamine Reductase, domain 2"/>
    <property type="match status" value="1"/>
</dbReference>
<dbReference type="InterPro" id="IPR036318">
    <property type="entry name" value="FAD-bd_PCMH-like_sf"/>
</dbReference>
<dbReference type="PANTHER" id="PTHR21071:SF4">
    <property type="entry name" value="UDP-N-ACETYLENOLPYRUVOYLGLUCOSAMINE REDUCTASE"/>
    <property type="match status" value="1"/>
</dbReference>
<dbReference type="GO" id="GO:0009252">
    <property type="term" value="P:peptidoglycan biosynthetic process"/>
    <property type="evidence" value="ECO:0007669"/>
    <property type="project" value="UniProtKB-UniRule"/>
</dbReference>
<dbReference type="InterPro" id="IPR006094">
    <property type="entry name" value="Oxid_FAD_bind_N"/>
</dbReference>
<dbReference type="Gene3D" id="3.30.465.10">
    <property type="match status" value="1"/>
</dbReference>
<evidence type="ECO:0000256" key="3">
    <source>
        <dbReference type="ARBA" id="ARBA00004496"/>
    </source>
</evidence>
<dbReference type="GO" id="GO:0005829">
    <property type="term" value="C:cytosol"/>
    <property type="evidence" value="ECO:0007669"/>
    <property type="project" value="TreeGrafter"/>
</dbReference>
<comment type="similarity">
    <text evidence="19">Belongs to the MurB family.</text>
</comment>
<keyword evidence="7 19" id="KW-0963">Cytoplasm</keyword>
<comment type="subcellular location">
    <subcellularLocation>
        <location evidence="3 19">Cytoplasm</location>
    </subcellularLocation>
</comment>
<dbReference type="EC" id="1.3.1.98" evidence="5 19"/>
<evidence type="ECO:0000256" key="5">
    <source>
        <dbReference type="ARBA" id="ARBA00012518"/>
    </source>
</evidence>
<dbReference type="InterPro" id="IPR003170">
    <property type="entry name" value="MurB"/>
</dbReference>
<dbReference type="InterPro" id="IPR016169">
    <property type="entry name" value="FAD-bd_PCMH_sub2"/>
</dbReference>
<name>A0A809QX27_9PROT</name>
<comment type="pathway">
    <text evidence="4 19">Cell wall biogenesis; peptidoglycan biosynthesis.</text>
</comment>
<organism evidence="21 22">
    <name type="scientific">Candidatus Desulfobacillus denitrificans</name>
    <dbReference type="NCBI Taxonomy" id="2608985"/>
    <lineage>
        <taxon>Bacteria</taxon>
        <taxon>Pseudomonadati</taxon>
        <taxon>Pseudomonadota</taxon>
        <taxon>Betaproteobacteria</taxon>
        <taxon>Candidatus Desulfobacillus</taxon>
    </lineage>
</organism>
<evidence type="ECO:0000256" key="18">
    <source>
        <dbReference type="ARBA" id="ARBA00048914"/>
    </source>
</evidence>
<feature type="active site" evidence="19">
    <location>
        <position position="173"/>
    </location>
</feature>
<evidence type="ECO:0000256" key="6">
    <source>
        <dbReference type="ARBA" id="ARBA00015188"/>
    </source>
</evidence>
<evidence type="ECO:0000256" key="4">
    <source>
        <dbReference type="ARBA" id="ARBA00004752"/>
    </source>
</evidence>
<sequence>MSELKRLESGLRGELRFGEPMARHVSWRAGGAAARAYIPADLDDLAAFLRATRADERLLFVGLGSNLLVRDGGFNGTAVFLHAVLGRLTLTEDGLVYAEAGVASPKVARFAANHDLAGAEFLAGIPGTVGGALAMNAGCHGGETWGIVERVLMLDRHGARRSRTAEDFEIGYRHVGLRAASDELFAAAWFRLPAGDGAASRARIRELLEKRIAGQPLQLPNAGSVFRNPPGDHAARLIEAAGLKGLRRGGAQVSEKHANFIVNPDRRATAADIEGLIDQVQEAVRAKFGVELVREVRIVGERP</sequence>
<dbReference type="GO" id="GO:0071949">
    <property type="term" value="F:FAD binding"/>
    <property type="evidence" value="ECO:0007669"/>
    <property type="project" value="InterPro"/>
</dbReference>
<evidence type="ECO:0000256" key="2">
    <source>
        <dbReference type="ARBA" id="ARBA00003921"/>
    </source>
</evidence>
<feature type="active site" evidence="19">
    <location>
        <position position="295"/>
    </location>
</feature>
<keyword evidence="13 19" id="KW-0573">Peptidoglycan synthesis</keyword>
<keyword evidence="12 19" id="KW-0133">Cell shape</keyword>
<evidence type="ECO:0000256" key="7">
    <source>
        <dbReference type="ARBA" id="ARBA00022490"/>
    </source>
</evidence>
<evidence type="ECO:0000259" key="20">
    <source>
        <dbReference type="PROSITE" id="PS51387"/>
    </source>
</evidence>
<evidence type="ECO:0000313" key="21">
    <source>
        <dbReference type="EMBL" id="BBO19959.1"/>
    </source>
</evidence>
<keyword evidence="16 19" id="KW-0961">Cell wall biogenesis/degradation</keyword>